<dbReference type="Proteomes" id="UP000757232">
    <property type="component" value="Unassembled WGS sequence"/>
</dbReference>
<evidence type="ECO:0000256" key="1">
    <source>
        <dbReference type="ARBA" id="ARBA00006484"/>
    </source>
</evidence>
<dbReference type="InterPro" id="IPR036291">
    <property type="entry name" value="NAD(P)-bd_dom_sf"/>
</dbReference>
<comment type="similarity">
    <text evidence="1 3">Belongs to the short-chain dehydrogenases/reductases (SDR) family.</text>
</comment>
<organism evidence="4 5">
    <name type="scientific">Sanghuangporus baumii</name>
    <name type="common">Phellinus baumii</name>
    <dbReference type="NCBI Taxonomy" id="108892"/>
    <lineage>
        <taxon>Eukaryota</taxon>
        <taxon>Fungi</taxon>
        <taxon>Dikarya</taxon>
        <taxon>Basidiomycota</taxon>
        <taxon>Agaricomycotina</taxon>
        <taxon>Agaricomycetes</taxon>
        <taxon>Hymenochaetales</taxon>
        <taxon>Hymenochaetaceae</taxon>
        <taxon>Sanghuangporus</taxon>
    </lineage>
</organism>
<accession>A0A9Q5N6U6</accession>
<dbReference type="GO" id="GO:0005737">
    <property type="term" value="C:cytoplasm"/>
    <property type="evidence" value="ECO:0007669"/>
    <property type="project" value="TreeGrafter"/>
</dbReference>
<sequence length="332" mass="35484">MAANIPDTQLFEYAGRVRGQTVLITGAAKGLGREAAVAFGRYGANIVIGDIDVESAEETVSEVKKVGGDAVAKHCNVLEYDQQAALFQFALSKYGRIDVVIPNAGVTEIASLTTVRLNEQGLPTKPNLKTVEINLISVLYTTQLAAYYLAKNENEGSLKTLVLIGSMGSIAGIPGAPLYSSSKHAIIGLMRSIKDEFGVKGLRVATVCPWFADTAIVPTAMKVLLAGIPFVPTTRVAAAFVRAATDADTESNGAAYTLPDEREVYRIPHTSLNEGVYKMINDRVKRLKSFGQSIITFVALVKLFARSPLTKLLIGAAVGYKAYQIAVSRGLV</sequence>
<protein>
    <submittedName>
        <fullName evidence="4">NAD-binding protein</fullName>
    </submittedName>
</protein>
<dbReference type="OrthoDB" id="5371740at2759"/>
<dbReference type="PANTHER" id="PTHR44229:SF4">
    <property type="entry name" value="15-HYDROXYPROSTAGLANDIN DEHYDROGENASE [NAD(+)]"/>
    <property type="match status" value="1"/>
</dbReference>
<keyword evidence="5" id="KW-1185">Reference proteome</keyword>
<evidence type="ECO:0000256" key="3">
    <source>
        <dbReference type="RuleBase" id="RU000363"/>
    </source>
</evidence>
<dbReference type="Pfam" id="PF00106">
    <property type="entry name" value="adh_short"/>
    <property type="match status" value="1"/>
</dbReference>
<dbReference type="SUPFAM" id="SSF51735">
    <property type="entry name" value="NAD(P)-binding Rossmann-fold domains"/>
    <property type="match status" value="1"/>
</dbReference>
<dbReference type="Gene3D" id="3.40.50.720">
    <property type="entry name" value="NAD(P)-binding Rossmann-like Domain"/>
    <property type="match status" value="1"/>
</dbReference>
<evidence type="ECO:0000256" key="2">
    <source>
        <dbReference type="ARBA" id="ARBA00023002"/>
    </source>
</evidence>
<proteinExistence type="inferred from homology"/>
<dbReference type="GO" id="GO:0016616">
    <property type="term" value="F:oxidoreductase activity, acting on the CH-OH group of donors, NAD or NADP as acceptor"/>
    <property type="evidence" value="ECO:0007669"/>
    <property type="project" value="TreeGrafter"/>
</dbReference>
<name>A0A9Q5N6U6_SANBA</name>
<reference evidence="4" key="1">
    <citation type="submission" date="2016-06" db="EMBL/GenBank/DDBJ databases">
        <title>Draft Genome sequence of the fungus Inonotus baumii.</title>
        <authorList>
            <person name="Zhu H."/>
            <person name="Lin W."/>
        </authorList>
    </citation>
    <scope>NUCLEOTIDE SEQUENCE</scope>
    <source>
        <strain evidence="4">821</strain>
    </source>
</reference>
<dbReference type="PRINTS" id="PR00080">
    <property type="entry name" value="SDRFAMILY"/>
</dbReference>
<evidence type="ECO:0000313" key="4">
    <source>
        <dbReference type="EMBL" id="OCB89357.1"/>
    </source>
</evidence>
<dbReference type="PRINTS" id="PR00081">
    <property type="entry name" value="GDHRDH"/>
</dbReference>
<evidence type="ECO:0000313" key="5">
    <source>
        <dbReference type="Proteomes" id="UP000757232"/>
    </source>
</evidence>
<gene>
    <name evidence="4" type="ORF">A7U60_g3447</name>
</gene>
<dbReference type="AlphaFoldDB" id="A0A9Q5N6U6"/>
<dbReference type="PANTHER" id="PTHR44229">
    <property type="entry name" value="15-HYDROXYPROSTAGLANDIN DEHYDROGENASE [NAD(+)]"/>
    <property type="match status" value="1"/>
</dbReference>
<dbReference type="EMBL" id="LNZH02000157">
    <property type="protein sequence ID" value="OCB89357.1"/>
    <property type="molecule type" value="Genomic_DNA"/>
</dbReference>
<keyword evidence="2" id="KW-0560">Oxidoreductase</keyword>
<dbReference type="InterPro" id="IPR002347">
    <property type="entry name" value="SDR_fam"/>
</dbReference>
<comment type="caution">
    <text evidence="4">The sequence shown here is derived from an EMBL/GenBank/DDBJ whole genome shotgun (WGS) entry which is preliminary data.</text>
</comment>